<keyword evidence="1" id="KW-1133">Transmembrane helix</keyword>
<keyword evidence="1" id="KW-0472">Membrane</keyword>
<reference evidence="3" key="1">
    <citation type="submission" date="2019-08" db="EMBL/GenBank/DDBJ databases">
        <authorList>
            <person name="Kucharzyk K."/>
            <person name="Murdoch R.W."/>
            <person name="Higgins S."/>
            <person name="Loffler F."/>
        </authorList>
    </citation>
    <scope>NUCLEOTIDE SEQUENCE</scope>
</reference>
<organism evidence="3">
    <name type="scientific">bioreactor metagenome</name>
    <dbReference type="NCBI Taxonomy" id="1076179"/>
    <lineage>
        <taxon>unclassified sequences</taxon>
        <taxon>metagenomes</taxon>
        <taxon>ecological metagenomes</taxon>
    </lineage>
</organism>
<name>A0A644WZ04_9ZZZZ</name>
<protein>
    <recommendedName>
        <fullName evidence="2">ACT domain-containing protein</fullName>
    </recommendedName>
</protein>
<feature type="transmembrane region" description="Helical" evidence="1">
    <location>
        <begin position="37"/>
        <end position="55"/>
    </location>
</feature>
<sequence>MIDKEILDQVLPLPKFEEMRDEKIEELKEEGFVVTNFHSGGVFYTLLMIVIRIYIEFIELARTVLSNMTVTHSSGPWLDLKMADYSKKRKRSQKAQGRVTLSRVSSWNEAIKIPKGHVFKTEKDINGEELRFFVIEPAVLQKGASSVDVLVEAEAEGSRYNVPQEQITRSLTFINGVEAISNRADWITREGSDTEDDSGAKARTLRSWSELARRPIEDTYINAAEGVPGVLFAQADCDHPRGQGTVDVIVTGTAGEATEGLLAKVLEAVDKVSGPYDNILVKSSITINQDIDVTVTVDDTASDEEVENRVKAILAELLAVRKNRKLYELRLSDANQAIRNGYSGATNAQITTPAQDVKLERDKVITLGAVSVTVRRE</sequence>
<dbReference type="Pfam" id="PF26079">
    <property type="entry name" value="Baseplate_J_C"/>
    <property type="match status" value="1"/>
</dbReference>
<dbReference type="PANTHER" id="PTHR37829">
    <property type="entry name" value="PHAGE-LIKE ELEMENT PBSX PROTEIN XKDT"/>
    <property type="match status" value="1"/>
</dbReference>
<keyword evidence="1" id="KW-0812">Transmembrane</keyword>
<evidence type="ECO:0000256" key="1">
    <source>
        <dbReference type="SAM" id="Phobius"/>
    </source>
</evidence>
<gene>
    <name evidence="3" type="ORF">SDC9_55378</name>
</gene>
<evidence type="ECO:0000313" key="3">
    <source>
        <dbReference type="EMBL" id="MPM09062.1"/>
    </source>
</evidence>
<dbReference type="InterPro" id="IPR002912">
    <property type="entry name" value="ACT_dom"/>
</dbReference>
<dbReference type="InterPro" id="IPR058530">
    <property type="entry name" value="Baseplate_J-like_C"/>
</dbReference>
<feature type="domain" description="ACT" evidence="2">
    <location>
        <begin position="250"/>
        <end position="328"/>
    </location>
</feature>
<dbReference type="PANTHER" id="PTHR37829:SF3">
    <property type="entry name" value="PROTEIN JAYE-RELATED"/>
    <property type="match status" value="1"/>
</dbReference>
<dbReference type="InterPro" id="IPR052399">
    <property type="entry name" value="Phage_Baseplate_Assmbl_Protein"/>
</dbReference>
<accession>A0A644WZ04</accession>
<dbReference type="InterPro" id="IPR006949">
    <property type="entry name" value="Barrel_Baseplate_J-like"/>
</dbReference>
<dbReference type="Pfam" id="PF04865">
    <property type="entry name" value="Baseplate_J"/>
    <property type="match status" value="1"/>
</dbReference>
<dbReference type="EMBL" id="VSSQ01001525">
    <property type="protein sequence ID" value="MPM09062.1"/>
    <property type="molecule type" value="Genomic_DNA"/>
</dbReference>
<dbReference type="AlphaFoldDB" id="A0A644WZ04"/>
<proteinExistence type="predicted"/>
<comment type="caution">
    <text evidence="3">The sequence shown here is derived from an EMBL/GenBank/DDBJ whole genome shotgun (WGS) entry which is preliminary data.</text>
</comment>
<dbReference type="PROSITE" id="PS51671">
    <property type="entry name" value="ACT"/>
    <property type="match status" value="1"/>
</dbReference>
<evidence type="ECO:0000259" key="2">
    <source>
        <dbReference type="PROSITE" id="PS51671"/>
    </source>
</evidence>